<keyword evidence="14" id="KW-0449">Lipoprotein</keyword>
<feature type="binding site" evidence="12">
    <location>
        <position position="298"/>
    </location>
    <ligand>
        <name>Mg(2+)</name>
        <dbReference type="ChEBI" id="CHEBI:18420"/>
    </ligand>
</feature>
<dbReference type="RefSeq" id="WP_011366700.1">
    <property type="nucleotide sequence ID" value="NC_007519.1"/>
</dbReference>
<evidence type="ECO:0000256" key="5">
    <source>
        <dbReference type="ARBA" id="ARBA00022723"/>
    </source>
</evidence>
<keyword evidence="6 11" id="KW-0274">FAD</keyword>
<proteinExistence type="inferred from homology"/>
<comment type="cofactor">
    <cofactor evidence="12">
        <name>Mg(2+)</name>
        <dbReference type="ChEBI" id="CHEBI:18420"/>
    </cofactor>
    <cofactor evidence="12">
        <name>Mn(2+)</name>
        <dbReference type="ChEBI" id="CHEBI:29035"/>
    </cofactor>
    <text evidence="12">Magnesium. Can also use manganese.</text>
</comment>
<sequence>MEKNTASRRQFIQTCGLLGLSVAAGAALPAVAGAARIGGEHTVTQTRLQMGTLVTLTAVHTSRLQAEEALGRAFEEIDRLAAVFSRYDSTTPVYVLNRDGRVSGIGPELKEVMDRALRFGSLTDNAFNITVKPVVDLFSSRQNLAGSVQLSQEDVSHALSLVDARGVQLGRDSIRLQREGMGVTLDGIAKGYIVDKASSVLSACGVRNHMINAGGDIRTSGEKAGGKPWVIAIQDPDKKRNYPATIALRDGAIATSGGYEVFYDRKRMYSHLVSPATGSSPHSVLSVSVTAPTVMEADTLATAVYVMQARSGLQFMDSLTGRECLILGRNGAAYTSRNWAKA</sequence>
<evidence type="ECO:0000256" key="7">
    <source>
        <dbReference type="ARBA" id="ARBA00022842"/>
    </source>
</evidence>
<dbReference type="AlphaFoldDB" id="Q315K8"/>
<dbReference type="PANTHER" id="PTHR30040:SF2">
    <property type="entry name" value="FAD:PROTEIN FMN TRANSFERASE"/>
    <property type="match status" value="1"/>
</dbReference>
<dbReference type="STRING" id="207559.Dde_0587"/>
<evidence type="ECO:0000313" key="15">
    <source>
        <dbReference type="Proteomes" id="UP000002710"/>
    </source>
</evidence>
<evidence type="ECO:0000256" key="3">
    <source>
        <dbReference type="ARBA" id="ARBA00022630"/>
    </source>
</evidence>
<evidence type="ECO:0000313" key="14">
    <source>
        <dbReference type="EMBL" id="ABB37388.1"/>
    </source>
</evidence>
<dbReference type="GO" id="GO:0046872">
    <property type="term" value="F:metal ion binding"/>
    <property type="evidence" value="ECO:0007669"/>
    <property type="project" value="UniProtKB-UniRule"/>
</dbReference>
<dbReference type="InterPro" id="IPR003374">
    <property type="entry name" value="ApbE-like_sf"/>
</dbReference>
<comment type="similarity">
    <text evidence="11">Belongs to the ApbE family.</text>
</comment>
<evidence type="ECO:0000256" key="12">
    <source>
        <dbReference type="PIRSR" id="PIRSR006268-2"/>
    </source>
</evidence>
<dbReference type="GO" id="GO:0051536">
    <property type="term" value="F:iron-sulfur cluster binding"/>
    <property type="evidence" value="ECO:0007669"/>
    <property type="project" value="UniProtKB-KW"/>
</dbReference>
<dbReference type="EC" id="2.7.1.180" evidence="1 11"/>
<dbReference type="Proteomes" id="UP000002710">
    <property type="component" value="Chromosome"/>
</dbReference>
<dbReference type="eggNOG" id="COG1477">
    <property type="taxonomic scope" value="Bacteria"/>
</dbReference>
<evidence type="ECO:0000256" key="13">
    <source>
        <dbReference type="SAM" id="SignalP"/>
    </source>
</evidence>
<reference evidence="14 15" key="1">
    <citation type="journal article" date="2011" name="J. Bacteriol.">
        <title>Complete genome sequence and updated annotation of Desulfovibrio alaskensis G20.</title>
        <authorList>
            <person name="Hauser L.J."/>
            <person name="Land M.L."/>
            <person name="Brown S.D."/>
            <person name="Larimer F."/>
            <person name="Keller K.L."/>
            <person name="Rapp-Giles B.J."/>
            <person name="Price M.N."/>
            <person name="Lin M."/>
            <person name="Bruce D.C."/>
            <person name="Detter J.C."/>
            <person name="Tapia R."/>
            <person name="Han C.S."/>
            <person name="Goodwin L.A."/>
            <person name="Cheng J.F."/>
            <person name="Pitluck S."/>
            <person name="Copeland A."/>
            <person name="Lucas S."/>
            <person name="Nolan M."/>
            <person name="Lapidus A.L."/>
            <person name="Palumbo A.V."/>
            <person name="Wall J.D."/>
        </authorList>
    </citation>
    <scope>NUCLEOTIDE SEQUENCE [LARGE SCALE GENOMIC DNA]</scope>
    <source>
        <strain evidence="15">ATCC BAA 1058 / DSM 17464 / G20</strain>
    </source>
</reference>
<keyword evidence="5 11" id="KW-0479">Metal-binding</keyword>
<evidence type="ECO:0000256" key="2">
    <source>
        <dbReference type="ARBA" id="ARBA00016337"/>
    </source>
</evidence>
<keyword evidence="8" id="KW-0411">Iron-sulfur</keyword>
<feature type="binding site" evidence="12">
    <location>
        <position position="302"/>
    </location>
    <ligand>
        <name>Mg(2+)</name>
        <dbReference type="ChEBI" id="CHEBI:18420"/>
    </ligand>
</feature>
<comment type="catalytic activity">
    <reaction evidence="10 11">
        <text>L-threonyl-[protein] + FAD = FMN-L-threonyl-[protein] + AMP + H(+)</text>
        <dbReference type="Rhea" id="RHEA:36847"/>
        <dbReference type="Rhea" id="RHEA-COMP:11060"/>
        <dbReference type="Rhea" id="RHEA-COMP:11061"/>
        <dbReference type="ChEBI" id="CHEBI:15378"/>
        <dbReference type="ChEBI" id="CHEBI:30013"/>
        <dbReference type="ChEBI" id="CHEBI:57692"/>
        <dbReference type="ChEBI" id="CHEBI:74257"/>
        <dbReference type="ChEBI" id="CHEBI:456215"/>
        <dbReference type="EC" id="2.7.1.180"/>
    </reaction>
</comment>
<keyword evidence="4 11" id="KW-0808">Transferase</keyword>
<evidence type="ECO:0000256" key="4">
    <source>
        <dbReference type="ARBA" id="ARBA00022679"/>
    </source>
</evidence>
<evidence type="ECO:0000256" key="1">
    <source>
        <dbReference type="ARBA" id="ARBA00011955"/>
    </source>
</evidence>
<feature type="signal peptide" evidence="13">
    <location>
        <begin position="1"/>
        <end position="26"/>
    </location>
</feature>
<feature type="binding site" evidence="12">
    <location>
        <position position="187"/>
    </location>
    <ligand>
        <name>Mg(2+)</name>
        <dbReference type="ChEBI" id="CHEBI:18420"/>
    </ligand>
</feature>
<evidence type="ECO:0000256" key="8">
    <source>
        <dbReference type="ARBA" id="ARBA00023014"/>
    </source>
</evidence>
<evidence type="ECO:0000256" key="6">
    <source>
        <dbReference type="ARBA" id="ARBA00022827"/>
    </source>
</evidence>
<dbReference type="PROSITE" id="PS51318">
    <property type="entry name" value="TAT"/>
    <property type="match status" value="1"/>
</dbReference>
<dbReference type="SUPFAM" id="SSF143631">
    <property type="entry name" value="ApbE-like"/>
    <property type="match status" value="1"/>
</dbReference>
<name>Q315K8_OLEA2</name>
<protein>
    <recommendedName>
        <fullName evidence="2 11">FAD:protein FMN transferase</fullName>
        <ecNumber evidence="1 11">2.7.1.180</ecNumber>
    </recommendedName>
    <alternativeName>
        <fullName evidence="9 11">Flavin transferase</fullName>
    </alternativeName>
</protein>
<dbReference type="PIRSF" id="PIRSF006268">
    <property type="entry name" value="ApbE"/>
    <property type="match status" value="1"/>
</dbReference>
<dbReference type="InterPro" id="IPR024932">
    <property type="entry name" value="ApbE"/>
</dbReference>
<evidence type="ECO:0000256" key="9">
    <source>
        <dbReference type="ARBA" id="ARBA00031306"/>
    </source>
</evidence>
<dbReference type="GO" id="GO:0016740">
    <property type="term" value="F:transferase activity"/>
    <property type="evidence" value="ECO:0007669"/>
    <property type="project" value="UniProtKB-UniRule"/>
</dbReference>
<dbReference type="InterPro" id="IPR006311">
    <property type="entry name" value="TAT_signal"/>
</dbReference>
<evidence type="ECO:0000256" key="11">
    <source>
        <dbReference type="PIRNR" id="PIRNR006268"/>
    </source>
</evidence>
<dbReference type="PANTHER" id="PTHR30040">
    <property type="entry name" value="THIAMINE BIOSYNTHESIS LIPOPROTEIN APBE"/>
    <property type="match status" value="1"/>
</dbReference>
<dbReference type="EMBL" id="CP000112">
    <property type="protein sequence ID" value="ABB37388.1"/>
    <property type="molecule type" value="Genomic_DNA"/>
</dbReference>
<dbReference type="HOGENOM" id="CLU_044403_2_0_7"/>
<accession>Q315K8</accession>
<feature type="chain" id="PRO_5039901815" description="FAD:protein FMN transferase" evidence="13">
    <location>
        <begin position="27"/>
        <end position="342"/>
    </location>
</feature>
<organism evidence="14 15">
    <name type="scientific">Oleidesulfovibrio alaskensis (strain ATCC BAA-1058 / DSM 17464 / G20)</name>
    <name type="common">Desulfovibrio alaskensis</name>
    <dbReference type="NCBI Taxonomy" id="207559"/>
    <lineage>
        <taxon>Bacteria</taxon>
        <taxon>Pseudomonadati</taxon>
        <taxon>Thermodesulfobacteriota</taxon>
        <taxon>Desulfovibrionia</taxon>
        <taxon>Desulfovibrionales</taxon>
        <taxon>Desulfovibrionaceae</taxon>
        <taxon>Oleidesulfovibrio</taxon>
    </lineage>
</organism>
<keyword evidence="13" id="KW-0732">Signal</keyword>
<keyword evidence="3 11" id="KW-0285">Flavoprotein</keyword>
<evidence type="ECO:0000256" key="10">
    <source>
        <dbReference type="ARBA" id="ARBA00048540"/>
    </source>
</evidence>
<dbReference type="Pfam" id="PF02424">
    <property type="entry name" value="ApbE"/>
    <property type="match status" value="1"/>
</dbReference>
<keyword evidence="7 11" id="KW-0460">Magnesium</keyword>
<keyword evidence="8" id="KW-0408">Iron</keyword>
<dbReference type="Gene3D" id="3.10.520.10">
    <property type="entry name" value="ApbE-like domains"/>
    <property type="match status" value="1"/>
</dbReference>
<keyword evidence="15" id="KW-1185">Reference proteome</keyword>
<gene>
    <name evidence="14" type="ordered locus">Dde_0587</name>
</gene>
<dbReference type="KEGG" id="dde:Dde_0587"/>